<keyword evidence="4 5" id="KW-0134">Cell wall</keyword>
<comment type="function">
    <text evidence="1 5">Hydrolyzes acetyl esters in homogalacturonan regions of pectin. In type I primary cell wall, galacturonic acid residues of pectin can be acetylated at the O-2 and O-3 positions. Decreasing the degree of acetylation of pectin gels in vitro alters their physical properties.</text>
</comment>
<dbReference type="GO" id="GO:0071555">
    <property type="term" value="P:cell wall organization"/>
    <property type="evidence" value="ECO:0007669"/>
    <property type="project" value="UniProtKB-KW"/>
</dbReference>
<comment type="subcellular location">
    <subcellularLocation>
        <location evidence="2 5">Secreted</location>
        <location evidence="2 5">Cell wall</location>
    </subcellularLocation>
</comment>
<dbReference type="Gramene" id="TRITD5Av1G235180.3">
    <property type="protein sequence ID" value="TRITD5Av1G235180.3"/>
    <property type="gene ID" value="TRITD5Av1G235180"/>
</dbReference>
<evidence type="ECO:0000256" key="5">
    <source>
        <dbReference type="RuleBase" id="RU363114"/>
    </source>
</evidence>
<keyword evidence="5" id="KW-0961">Cell wall biogenesis/degradation</keyword>
<keyword evidence="7" id="KW-1185">Reference proteome</keyword>
<proteinExistence type="inferred from homology"/>
<accession>A0A9R0WUJ9</accession>
<sequence length="70" mass="7541">MHARSVDVAGGHTLRSYFGGVVATHGVAQTLPRSCTGRLDATSCFFPQNIIGSIKTPTFLLNAAYDTWQQ</sequence>
<dbReference type="Pfam" id="PF03283">
    <property type="entry name" value="PAE"/>
    <property type="match status" value="1"/>
</dbReference>
<evidence type="ECO:0000313" key="6">
    <source>
        <dbReference type="EMBL" id="VAI24367.1"/>
    </source>
</evidence>
<keyword evidence="5" id="KW-0378">Hydrolase</keyword>
<evidence type="ECO:0000256" key="3">
    <source>
        <dbReference type="ARBA" id="ARBA00005784"/>
    </source>
</evidence>
<dbReference type="EMBL" id="LT934119">
    <property type="protein sequence ID" value="VAI24367.1"/>
    <property type="molecule type" value="Genomic_DNA"/>
</dbReference>
<dbReference type="PANTHER" id="PTHR21562">
    <property type="entry name" value="NOTUM-RELATED"/>
    <property type="match status" value="1"/>
</dbReference>
<evidence type="ECO:0000256" key="2">
    <source>
        <dbReference type="ARBA" id="ARBA00004191"/>
    </source>
</evidence>
<evidence type="ECO:0000313" key="7">
    <source>
        <dbReference type="Proteomes" id="UP000324705"/>
    </source>
</evidence>
<evidence type="ECO:0000256" key="1">
    <source>
        <dbReference type="ARBA" id="ARBA00003534"/>
    </source>
</evidence>
<evidence type="ECO:0000256" key="4">
    <source>
        <dbReference type="ARBA" id="ARBA00022512"/>
    </source>
</evidence>
<organism evidence="6 7">
    <name type="scientific">Triticum turgidum subsp. durum</name>
    <name type="common">Durum wheat</name>
    <name type="synonym">Triticum durum</name>
    <dbReference type="NCBI Taxonomy" id="4567"/>
    <lineage>
        <taxon>Eukaryota</taxon>
        <taxon>Viridiplantae</taxon>
        <taxon>Streptophyta</taxon>
        <taxon>Embryophyta</taxon>
        <taxon>Tracheophyta</taxon>
        <taxon>Spermatophyta</taxon>
        <taxon>Magnoliopsida</taxon>
        <taxon>Liliopsida</taxon>
        <taxon>Poales</taxon>
        <taxon>Poaceae</taxon>
        <taxon>BOP clade</taxon>
        <taxon>Pooideae</taxon>
        <taxon>Triticodae</taxon>
        <taxon>Triticeae</taxon>
        <taxon>Triticinae</taxon>
        <taxon>Triticum</taxon>
    </lineage>
</organism>
<reference evidence="6 7" key="1">
    <citation type="submission" date="2017-09" db="EMBL/GenBank/DDBJ databases">
        <authorList>
            <consortium name="International Durum Wheat Genome Sequencing Consortium (IDWGSC)"/>
            <person name="Milanesi L."/>
        </authorList>
    </citation>
    <scope>NUCLEOTIDE SEQUENCE [LARGE SCALE GENOMIC DNA]</scope>
    <source>
        <strain evidence="7">cv. Svevo</strain>
    </source>
</reference>
<dbReference type="PANTHER" id="PTHR21562:SF49">
    <property type="entry name" value="PECTIN ACETYLESTERASE"/>
    <property type="match status" value="1"/>
</dbReference>
<dbReference type="EC" id="3.1.1.-" evidence="5"/>
<protein>
    <recommendedName>
        <fullName evidence="5">Pectin acetylesterase</fullName>
        <ecNumber evidence="5">3.1.1.-</ecNumber>
    </recommendedName>
</protein>
<keyword evidence="5" id="KW-0964">Secreted</keyword>
<gene>
    <name evidence="6" type="ORF">TRITD_5Av1G235180</name>
</gene>
<dbReference type="GO" id="GO:0009505">
    <property type="term" value="C:plant-type cell wall"/>
    <property type="evidence" value="ECO:0007669"/>
    <property type="project" value="TreeGrafter"/>
</dbReference>
<dbReference type="Proteomes" id="UP000324705">
    <property type="component" value="Chromosome 5A"/>
</dbReference>
<name>A0A9R0WUJ9_TRITD</name>
<comment type="similarity">
    <text evidence="3 5">Belongs to the pectinacetylesterase family.</text>
</comment>
<dbReference type="AlphaFoldDB" id="A0A9R0WUJ9"/>
<dbReference type="GO" id="GO:0052793">
    <property type="term" value="F:pectin acetylesterase activity"/>
    <property type="evidence" value="ECO:0007669"/>
    <property type="project" value="TreeGrafter"/>
</dbReference>
<dbReference type="InterPro" id="IPR004963">
    <property type="entry name" value="PAE/NOTUM"/>
</dbReference>